<feature type="domain" description="DNA2/NAM7 helicase-like C-terminal" evidence="2">
    <location>
        <begin position="1039"/>
        <end position="1226"/>
    </location>
</feature>
<dbReference type="PANTHER" id="PTHR10887">
    <property type="entry name" value="DNA2/NAM7 HELICASE FAMILY"/>
    <property type="match status" value="1"/>
</dbReference>
<sequence length="1878" mass="216001">MKDQPLPEPDSHSQVQSINNDFDDFKCSRRVKTENNFSISSQMISNSQNRIMQEHYLGRLHEESLQILQKKYAPALQVKKPSFTITILNQLLTMPSHEMKIHLINADFKSKLDGTVAEKDIPCLILKVIDRLVRDKEYENSKVTLLSQFLESNFLKSLKAYIEQDSQSIVKTLQEYEKRYDFLLLGIDVFYYLLEMFPSRKDVIPVIQLCFSADILYVSEYIASKNAEELQRMPKHPKKLIENSKLLKNSLMNSMKQVAVEEEKKKGVFYQPIRDFKMPEDDSFKTLPAEDFTSLDPIPGERELTMNNSNIIRKMPETGDLVTSNNYLDLLFRLLFEDAITDLRSGVTMMRKLGKQLNSGKKLTRREILSKAREANVKLHEEVYIQGIEAVDGVACIAFRIQTNKNRQIDWKVSKKLLPGSMVLLSTDHFKSIFVGILKNRDAQAMNRTHQKYGFVTINIQIVRVVKVDITTLSILEITESYSTKAFTMLESDAYFESYVHVLKSLQSMNQWTNLPFSSYIVNGDHTMYMPRYAEIASIHTLQHIKDYTQSLSLDPSQRFAMQNALSSEIALIQGPPGTGKTYIGVQIVRYLLQIKRQWYRKGPILLVTYTNHALNQFITHIAAYTKQIVRVGARVDDENLKQFGLKELLLGLGQRQAYGQVRRQIEEAKRDIQEIQIVVYTYQQGYIHTKVIDYKRGEFGEREEGKDEIDNANKSSLNDNTSYLEYIEEIHEQLQKGFENYFHRVLEKLKKPRDFYFFAEEEINKLRRQTGNNILFIFWLGIIDLEAYIKYISSDGYKSKQMHQKQKQKDHVHNQLDENDMDYMDERDKDYLRDPQKKKEIVKTNENLEEIHDAILNAFSIDTCCKQMQGKAETFGHAISIIKNYSHGKLEPAQLLVSLEQAMTTDTFTAMPLEMRWSINNYILNSLKQKSQISMEIKVKAYSDAQQRLENLDQINSKKIFKHADIVAMTTTGRSKYSEYFRNVTFPIVIVEEAAEVFEAHIITALTKNTEHLILIGDHMQLRPNPAVYNLSFNYNLSLSMFERLIKNQIPHSTLGIQRRMRPEISKMMNLIYPDLKNHESVLRYPHVKGLSSSLYFYDHTFQENSNDMMMSKVNKEEAEIVVRFAVYLLQNKYSPSKITILTLYAGQLLHIKSLIKNYKILQDPLKKIRVMNVDNYQGEENDIILLSLVRSNPESKIGFLKISNRVCVALSRARQGLFIFGNSKCLLGSRLQLWVDVVSYLKENGFFGSSLKFCCPNHKIITEVKTLNDFYKIPEGGCTRKCDVKLECGHSCIALCHPFERSENDPTGHARTKCNLICTRPRVCGHECTYYCVDCKQGHLPCVTFIEFKLPACDHTIKIQCRERTKDYECSAPCEKLLACGHQCKLKCSQKCNQMLCKETVERTLACGHNIEMLCHEDFNTISCYKECTSNLSCGHKCKGKCGECSQKGEHNICETKCSKYLICGHTCAHTCTTTCPPCKSACYTKCVHSDCKKPCGSPCDLCMLPCQNECVHSKCTKLCSEPCDRDPCNEKCPNILDCGHPCIGLCGEKCPRQCRMCNSEDLIFQGYESDPDAAFVELECGHSFEVRDLDKLMNRKQSIIQYLECPKCKHPINKCGRYQRQINDALHHLNNVKGIILKNNLLLDEKFAEVNAHIQSQRGKIPTSTKSLPISISNFAKQLASAAIVYQKQRSVKDLNSIIDDLEYLFSLIKILSFTQSVNNLNLINSTLLQNLEIIGNQVSNVVQQRKVQDFHRSQASLMLKRYDVLKAQYIGGISEEKFPISKLKVETANSWYRCPNQHYLPAIKLEGSQEDQQFDEVIQVCTICDNKVGAGQSQTVEPQEQPLRQILEETSKSRQQLTLANASMSILKKYYGFI</sequence>
<organism evidence="4 5">
    <name type="scientific">Halteria grandinella</name>
    <dbReference type="NCBI Taxonomy" id="5974"/>
    <lineage>
        <taxon>Eukaryota</taxon>
        <taxon>Sar</taxon>
        <taxon>Alveolata</taxon>
        <taxon>Ciliophora</taxon>
        <taxon>Intramacronucleata</taxon>
        <taxon>Spirotrichea</taxon>
        <taxon>Stichotrichia</taxon>
        <taxon>Sporadotrichida</taxon>
        <taxon>Halteriidae</taxon>
        <taxon>Halteria</taxon>
    </lineage>
</organism>
<dbReference type="InterPro" id="IPR047187">
    <property type="entry name" value="SF1_C_Upf1"/>
</dbReference>
<dbReference type="Gene3D" id="3.40.50.300">
    <property type="entry name" value="P-loop containing nucleotide triphosphate hydrolases"/>
    <property type="match status" value="2"/>
</dbReference>
<protein>
    <recommendedName>
        <fullName evidence="6">NFX1-type zinc finger-containing protein 1</fullName>
    </recommendedName>
</protein>
<dbReference type="GO" id="GO:0004386">
    <property type="term" value="F:helicase activity"/>
    <property type="evidence" value="ECO:0007669"/>
    <property type="project" value="InterPro"/>
</dbReference>
<accession>A0A8J8P574</accession>
<dbReference type="CDD" id="cd20805">
    <property type="entry name" value="C1_DGK_rpt2"/>
    <property type="match status" value="1"/>
</dbReference>
<dbReference type="CDD" id="cd06008">
    <property type="entry name" value="NF-X1-zinc-finger"/>
    <property type="match status" value="1"/>
</dbReference>
<dbReference type="CDD" id="cd18808">
    <property type="entry name" value="SF1_C_Upf1"/>
    <property type="match status" value="1"/>
</dbReference>
<keyword evidence="5" id="KW-1185">Reference proteome</keyword>
<dbReference type="InterPro" id="IPR027417">
    <property type="entry name" value="P-loop_NTPase"/>
</dbReference>
<feature type="domain" description="DNA2/NAM7 helicase helicase" evidence="1">
    <location>
        <begin position="554"/>
        <end position="737"/>
    </location>
</feature>
<dbReference type="Pfam" id="PF13086">
    <property type="entry name" value="AAA_11"/>
    <property type="match status" value="2"/>
</dbReference>
<proteinExistence type="predicted"/>
<dbReference type="OrthoDB" id="392140at2759"/>
<dbReference type="SUPFAM" id="SSF52540">
    <property type="entry name" value="P-loop containing nucleoside triphosphate hydrolases"/>
    <property type="match status" value="2"/>
</dbReference>
<dbReference type="EMBL" id="RRYP01000299">
    <property type="protein sequence ID" value="TNV87646.1"/>
    <property type="molecule type" value="Genomic_DNA"/>
</dbReference>
<dbReference type="Pfam" id="PF13087">
    <property type="entry name" value="AAA_12"/>
    <property type="match status" value="1"/>
</dbReference>
<dbReference type="FunFam" id="3.40.50.300:FF:001366">
    <property type="entry name" value="ATP binding protein, putative"/>
    <property type="match status" value="1"/>
</dbReference>
<evidence type="ECO:0000313" key="4">
    <source>
        <dbReference type="EMBL" id="TNV87646.1"/>
    </source>
</evidence>
<comment type="caution">
    <text evidence="4">The sequence shown here is derived from an EMBL/GenBank/DDBJ whole genome shotgun (WGS) entry which is preliminary data.</text>
</comment>
<dbReference type="GO" id="GO:0031380">
    <property type="term" value="C:nuclear RNA-directed RNA polymerase complex"/>
    <property type="evidence" value="ECO:0007669"/>
    <property type="project" value="TreeGrafter"/>
</dbReference>
<evidence type="ECO:0000259" key="3">
    <source>
        <dbReference type="Pfam" id="PF25396"/>
    </source>
</evidence>
<name>A0A8J8P574_HALGN</name>
<dbReference type="Proteomes" id="UP000785679">
    <property type="component" value="Unassembled WGS sequence"/>
</dbReference>
<evidence type="ECO:0000313" key="5">
    <source>
        <dbReference type="Proteomes" id="UP000785679"/>
    </source>
</evidence>
<dbReference type="InterPro" id="IPR041679">
    <property type="entry name" value="DNA2/NAM7-like_C"/>
</dbReference>
<dbReference type="GO" id="GO:0031048">
    <property type="term" value="P:regulatory ncRNA-mediated heterochromatin formation"/>
    <property type="evidence" value="ECO:0007669"/>
    <property type="project" value="TreeGrafter"/>
</dbReference>
<evidence type="ECO:0008006" key="6">
    <source>
        <dbReference type="Google" id="ProtNLM"/>
    </source>
</evidence>
<dbReference type="PANTHER" id="PTHR10887:SF341">
    <property type="entry name" value="NFX1-TYPE ZINC FINGER-CONTAINING PROTEIN 1"/>
    <property type="match status" value="1"/>
</dbReference>
<feature type="domain" description="ZNFX1" evidence="3">
    <location>
        <begin position="373"/>
        <end position="455"/>
    </location>
</feature>
<dbReference type="InterPro" id="IPR057373">
    <property type="entry name" value="ZNFX1"/>
</dbReference>
<evidence type="ECO:0000259" key="1">
    <source>
        <dbReference type="Pfam" id="PF13086"/>
    </source>
</evidence>
<reference evidence="4" key="1">
    <citation type="submission" date="2019-06" db="EMBL/GenBank/DDBJ databases">
        <authorList>
            <person name="Zheng W."/>
        </authorList>
    </citation>
    <scope>NUCLEOTIDE SEQUENCE</scope>
    <source>
        <strain evidence="4">QDHG01</strain>
    </source>
</reference>
<feature type="domain" description="DNA2/NAM7 helicase helicase" evidence="1">
    <location>
        <begin position="835"/>
        <end position="1025"/>
    </location>
</feature>
<gene>
    <name evidence="4" type="ORF">FGO68_gene15993</name>
</gene>
<evidence type="ECO:0000259" key="2">
    <source>
        <dbReference type="Pfam" id="PF13087"/>
    </source>
</evidence>
<dbReference type="InterPro" id="IPR045055">
    <property type="entry name" value="DNA2/NAM7-like"/>
</dbReference>
<dbReference type="InterPro" id="IPR041677">
    <property type="entry name" value="DNA2/NAM7_AAA_11"/>
</dbReference>
<dbReference type="Pfam" id="PF25396">
    <property type="entry name" value="ZNFX1"/>
    <property type="match status" value="1"/>
</dbReference>